<comment type="caution">
    <text evidence="1">The sequence shown here is derived from an EMBL/GenBank/DDBJ whole genome shotgun (WGS) entry which is preliminary data.</text>
</comment>
<dbReference type="Proteomes" id="UP001368500">
    <property type="component" value="Unassembled WGS sequence"/>
</dbReference>
<dbReference type="InterPro" id="IPR006311">
    <property type="entry name" value="TAT_signal"/>
</dbReference>
<dbReference type="RefSeq" id="WP_341373083.1">
    <property type="nucleotide sequence ID" value="NZ_JBBUTF010000004.1"/>
</dbReference>
<evidence type="ECO:0000313" key="1">
    <source>
        <dbReference type="EMBL" id="MEK8025298.1"/>
    </source>
</evidence>
<sequence>MGTSAGQTRHLTGHLEGHLTGQLRRPLAAAGLALAAAAGLAGALPAAAASFKAVLLVPADDPRLERDRLERGVLGQATGPVADAVAVALKEGRLELDTAGASLTLETVEVADAAAARAAAAKAEKAGALALLADLPAPWLSAAVDAVKLPVLNVDTADEALRGTGCRPHLFHVGPGERMRADAVAQWLTTRNWRNVLLLTGPTPADATRGAIVQASLKRYGLKTVASKPFKLSADPRERDLANPLLLTAASVGAYDAIWIVDTDGEFAQMLPYRTALPRPVVGDAGLVALAWSGKYDRYGAPQVSRRLTKAVGRRMESHDWTAWLAGKALVAAAVAAPKGPLAATQKALAAVEVDGSKGVAMSFRPWDGQLRQPLLLTDGQAVIGTAPIDGLLHPKNVLDTLGADAPEKLCKARP</sequence>
<gene>
    <name evidence="1" type="ORF">AACH11_04895</name>
</gene>
<accession>A0ABU9B5Z3</accession>
<organism evidence="1 2">
    <name type="scientific">Pseudaquabacterium rugosum</name>
    <dbReference type="NCBI Taxonomy" id="2984194"/>
    <lineage>
        <taxon>Bacteria</taxon>
        <taxon>Pseudomonadati</taxon>
        <taxon>Pseudomonadota</taxon>
        <taxon>Betaproteobacteria</taxon>
        <taxon>Burkholderiales</taxon>
        <taxon>Sphaerotilaceae</taxon>
        <taxon>Pseudaquabacterium</taxon>
    </lineage>
</organism>
<reference evidence="1 2" key="1">
    <citation type="submission" date="2024-04" db="EMBL/GenBank/DDBJ databases">
        <title>Novel species of the genus Ideonella isolated from streams.</title>
        <authorList>
            <person name="Lu H."/>
        </authorList>
    </citation>
    <scope>NUCLEOTIDE SEQUENCE [LARGE SCALE GENOMIC DNA]</scope>
    <source>
        <strain evidence="1 2">BYS139W</strain>
    </source>
</reference>
<protein>
    <submittedName>
        <fullName evidence="1">Branched-chain amino acid ABC transporter substrate-binding protein</fullName>
    </submittedName>
</protein>
<dbReference type="SUPFAM" id="SSF53822">
    <property type="entry name" value="Periplasmic binding protein-like I"/>
    <property type="match status" value="1"/>
</dbReference>
<evidence type="ECO:0000313" key="2">
    <source>
        <dbReference type="Proteomes" id="UP001368500"/>
    </source>
</evidence>
<name>A0ABU9B5Z3_9BURK</name>
<keyword evidence="2" id="KW-1185">Reference proteome</keyword>
<dbReference type="PROSITE" id="PS51318">
    <property type="entry name" value="TAT"/>
    <property type="match status" value="1"/>
</dbReference>
<dbReference type="EMBL" id="JBBUTF010000004">
    <property type="protein sequence ID" value="MEK8025298.1"/>
    <property type="molecule type" value="Genomic_DNA"/>
</dbReference>
<dbReference type="InterPro" id="IPR028082">
    <property type="entry name" value="Peripla_BP_I"/>
</dbReference>
<proteinExistence type="predicted"/>